<dbReference type="Proteomes" id="UP000002975">
    <property type="component" value="Unassembled WGS sequence"/>
</dbReference>
<dbReference type="PROSITE" id="PS50943">
    <property type="entry name" value="HTH_CROC1"/>
    <property type="match status" value="1"/>
</dbReference>
<sequence>MAKEKEIYDTTSIMFAKKLREIRNYKNMTIEQVAKKSGVSRSYITDLENARGYLISKEKLERILQALKPIPQKDKEELFLYYLEKYVPAEILKTMLKEKNEE</sequence>
<protein>
    <submittedName>
        <fullName evidence="2">DNA-binding helix-turn-helix protein</fullName>
    </submittedName>
</protein>
<dbReference type="CDD" id="cd00093">
    <property type="entry name" value="HTH_XRE"/>
    <property type="match status" value="1"/>
</dbReference>
<evidence type="ECO:0000313" key="2">
    <source>
        <dbReference type="EMBL" id="EFS20907.1"/>
    </source>
</evidence>
<dbReference type="OrthoDB" id="6433578at2"/>
<reference evidence="2 3" key="1">
    <citation type="submission" date="2009-02" db="EMBL/GenBank/DDBJ databases">
        <title>The Genome Sequence of Fusobacterium sp. 3_1_5R.</title>
        <authorList>
            <consortium name="The Broad Institute Genome Sequencing Platform"/>
            <person name="Ward D."/>
            <person name="Young S.K."/>
            <person name="Kodira C.D."/>
            <person name="Zeng Q."/>
            <person name="Koehrsen M."/>
            <person name="Alvarado L."/>
            <person name="Berlin A."/>
            <person name="Borenstein D."/>
            <person name="Chen Z."/>
            <person name="Engels R."/>
            <person name="Freedman E."/>
            <person name="Gellesch M."/>
            <person name="Goldberg J."/>
            <person name="Griggs A."/>
            <person name="Gujja S."/>
            <person name="Heiman D."/>
            <person name="Hepburn T."/>
            <person name="Howarth C."/>
            <person name="Jen D."/>
            <person name="Larson L."/>
            <person name="Lewis B."/>
            <person name="Mehta T."/>
            <person name="Park D."/>
            <person name="Pearson M."/>
            <person name="Roberts A."/>
            <person name="Saif S."/>
            <person name="Shea T."/>
            <person name="Shenoy N."/>
            <person name="Sisk P."/>
            <person name="Stolte C."/>
            <person name="Sykes S."/>
            <person name="Walk T."/>
            <person name="White J."/>
            <person name="Yandava C."/>
            <person name="Allen-Vercoe E."/>
            <person name="Strauss J."/>
            <person name="Ambrose C."/>
            <person name="Lander E."/>
            <person name="Nusbaum C."/>
            <person name="Galagan J."/>
            <person name="Birren B."/>
        </authorList>
    </citation>
    <scope>NUCLEOTIDE SEQUENCE [LARGE SCALE GENOMIC DNA]</scope>
    <source>
        <strain evidence="2 3">3_1_5R</strain>
    </source>
</reference>
<proteinExistence type="predicted"/>
<dbReference type="Gene3D" id="1.10.260.40">
    <property type="entry name" value="lambda repressor-like DNA-binding domains"/>
    <property type="match status" value="1"/>
</dbReference>
<dbReference type="AlphaFoldDB" id="E5BFM6"/>
<dbReference type="SUPFAM" id="SSF47413">
    <property type="entry name" value="lambda repressor-like DNA-binding domains"/>
    <property type="match status" value="1"/>
</dbReference>
<accession>E5BFM6</accession>
<dbReference type="RefSeq" id="WP_008800982.1">
    <property type="nucleotide sequence ID" value="NZ_GG657971.1"/>
</dbReference>
<gene>
    <name evidence="2" type="ORF">FSBG_00404</name>
</gene>
<organism evidence="2 3">
    <name type="scientific">Fusobacterium gonidiaformans 3-1-5R</name>
    <dbReference type="NCBI Taxonomy" id="469605"/>
    <lineage>
        <taxon>Bacteria</taxon>
        <taxon>Fusobacteriati</taxon>
        <taxon>Fusobacteriota</taxon>
        <taxon>Fusobacteriia</taxon>
        <taxon>Fusobacteriales</taxon>
        <taxon>Fusobacteriaceae</taxon>
        <taxon>Fusobacterium</taxon>
    </lineage>
</organism>
<dbReference type="SMART" id="SM00530">
    <property type="entry name" value="HTH_XRE"/>
    <property type="match status" value="1"/>
</dbReference>
<evidence type="ECO:0000259" key="1">
    <source>
        <dbReference type="PROSITE" id="PS50943"/>
    </source>
</evidence>
<dbReference type="HOGENOM" id="CLU_2273280_0_0_0"/>
<feature type="domain" description="HTH cro/C1-type" evidence="1">
    <location>
        <begin position="19"/>
        <end position="73"/>
    </location>
</feature>
<dbReference type="GO" id="GO:0003677">
    <property type="term" value="F:DNA binding"/>
    <property type="evidence" value="ECO:0007669"/>
    <property type="project" value="UniProtKB-KW"/>
</dbReference>
<keyword evidence="3" id="KW-1185">Reference proteome</keyword>
<dbReference type="InterPro" id="IPR010982">
    <property type="entry name" value="Lambda_DNA-bd_dom_sf"/>
</dbReference>
<dbReference type="BioCyc" id="FSP469605-HMP:GTSP-407-MONOMER"/>
<evidence type="ECO:0000313" key="3">
    <source>
        <dbReference type="Proteomes" id="UP000002975"/>
    </source>
</evidence>
<dbReference type="InterPro" id="IPR001387">
    <property type="entry name" value="Cro/C1-type_HTH"/>
</dbReference>
<dbReference type="Pfam" id="PF01381">
    <property type="entry name" value="HTH_3"/>
    <property type="match status" value="1"/>
</dbReference>
<keyword evidence="2" id="KW-0238">DNA-binding</keyword>
<name>E5BFM6_9FUSO</name>
<dbReference type="EMBL" id="GG657971">
    <property type="protein sequence ID" value="EFS20907.1"/>
    <property type="molecule type" value="Genomic_DNA"/>
</dbReference>